<keyword evidence="1" id="KW-1133">Transmembrane helix</keyword>
<evidence type="ECO:0000313" key="3">
    <source>
        <dbReference type="Proteomes" id="UP001172159"/>
    </source>
</evidence>
<proteinExistence type="predicted"/>
<protein>
    <submittedName>
        <fullName evidence="2">Uncharacterized protein</fullName>
    </submittedName>
</protein>
<keyword evidence="1" id="KW-0472">Membrane</keyword>
<dbReference type="Proteomes" id="UP001172159">
    <property type="component" value="Unassembled WGS sequence"/>
</dbReference>
<name>A0AA40A410_9PEZI</name>
<evidence type="ECO:0000256" key="1">
    <source>
        <dbReference type="SAM" id="Phobius"/>
    </source>
</evidence>
<keyword evidence="1" id="KW-0812">Transmembrane</keyword>
<feature type="transmembrane region" description="Helical" evidence="1">
    <location>
        <begin position="36"/>
        <end position="56"/>
    </location>
</feature>
<dbReference type="EMBL" id="JAUKTV010000018">
    <property type="protein sequence ID" value="KAK0708865.1"/>
    <property type="molecule type" value="Genomic_DNA"/>
</dbReference>
<organism evidence="2 3">
    <name type="scientific">Apiosordaria backusii</name>
    <dbReference type="NCBI Taxonomy" id="314023"/>
    <lineage>
        <taxon>Eukaryota</taxon>
        <taxon>Fungi</taxon>
        <taxon>Dikarya</taxon>
        <taxon>Ascomycota</taxon>
        <taxon>Pezizomycotina</taxon>
        <taxon>Sordariomycetes</taxon>
        <taxon>Sordariomycetidae</taxon>
        <taxon>Sordariales</taxon>
        <taxon>Lasiosphaeriaceae</taxon>
        <taxon>Apiosordaria</taxon>
    </lineage>
</organism>
<comment type="caution">
    <text evidence="2">The sequence shown here is derived from an EMBL/GenBank/DDBJ whole genome shotgun (WGS) entry which is preliminary data.</text>
</comment>
<sequence>MTWLLFILKATMIKFVAIHGLIGTVLLLLVSMKSVWGWIIVLGALLVAAAWFRLGSDREAVRGFLHSMSTTDVSRQLLFISKVEVAIIGVMLGFIGIVASMQYRLVSIIVITTACLLIALVAWFEAGGDRELSRAPSPAETDRDMSTP</sequence>
<keyword evidence="3" id="KW-1185">Reference proteome</keyword>
<feature type="transmembrane region" description="Helical" evidence="1">
    <location>
        <begin position="77"/>
        <end position="99"/>
    </location>
</feature>
<accession>A0AA40A410</accession>
<gene>
    <name evidence="2" type="ORF">B0T21DRAFT_377104</name>
</gene>
<feature type="transmembrane region" description="Helical" evidence="1">
    <location>
        <begin position="12"/>
        <end position="30"/>
    </location>
</feature>
<reference evidence="2" key="1">
    <citation type="submission" date="2023-06" db="EMBL/GenBank/DDBJ databases">
        <title>Genome-scale phylogeny and comparative genomics of the fungal order Sordariales.</title>
        <authorList>
            <consortium name="Lawrence Berkeley National Laboratory"/>
            <person name="Hensen N."/>
            <person name="Bonometti L."/>
            <person name="Westerberg I."/>
            <person name="Brannstrom I.O."/>
            <person name="Guillou S."/>
            <person name="Cros-Aarteil S."/>
            <person name="Calhoun S."/>
            <person name="Haridas S."/>
            <person name="Kuo A."/>
            <person name="Mondo S."/>
            <person name="Pangilinan J."/>
            <person name="Riley R."/>
            <person name="Labutti K."/>
            <person name="Andreopoulos B."/>
            <person name="Lipzen A."/>
            <person name="Chen C."/>
            <person name="Yanf M."/>
            <person name="Daum C."/>
            <person name="Ng V."/>
            <person name="Clum A."/>
            <person name="Steindorff A."/>
            <person name="Ohm R."/>
            <person name="Martin F."/>
            <person name="Silar P."/>
            <person name="Natvig D."/>
            <person name="Lalanne C."/>
            <person name="Gautier V."/>
            <person name="Ament-Velasquez S.L."/>
            <person name="Kruys A."/>
            <person name="Hutchinson M.I."/>
            <person name="Powell A.J."/>
            <person name="Barry K."/>
            <person name="Miller A.N."/>
            <person name="Grigoriev I.V."/>
            <person name="Debuchy R."/>
            <person name="Gladieux P."/>
            <person name="Thoren M.H."/>
            <person name="Johannesson H."/>
        </authorList>
    </citation>
    <scope>NUCLEOTIDE SEQUENCE</scope>
    <source>
        <strain evidence="2">CBS 540.89</strain>
    </source>
</reference>
<feature type="transmembrane region" description="Helical" evidence="1">
    <location>
        <begin position="105"/>
        <end position="124"/>
    </location>
</feature>
<dbReference type="AlphaFoldDB" id="A0AA40A410"/>
<evidence type="ECO:0000313" key="2">
    <source>
        <dbReference type="EMBL" id="KAK0708865.1"/>
    </source>
</evidence>